<accession>A0ABX1AMS2</accession>
<dbReference type="EMBL" id="JAAVJB010000078">
    <property type="protein sequence ID" value="NJP66951.1"/>
    <property type="molecule type" value="Genomic_DNA"/>
</dbReference>
<dbReference type="Pfam" id="PF13193">
    <property type="entry name" value="AMP-binding_C"/>
    <property type="match status" value="1"/>
</dbReference>
<reference evidence="3 4" key="1">
    <citation type="submission" date="2020-03" db="EMBL/GenBank/DDBJ databases">
        <title>Draft genome of Streptomyces sp. ventii, isolated from the Axial Seamount in the Pacific Ocean, and resequencing of the two type strains Streptomyces lonarensis strain NCL 716 and Streptomyces bohaiensis strain 11A07.</title>
        <authorList>
            <person name="Loughran R.M."/>
            <person name="Pfannmuller K.M."/>
            <person name="Wasson B.J."/>
            <person name="Deadmond M.C."/>
            <person name="Paddock B.E."/>
            <person name="Koyack M.J."/>
            <person name="Gallegos D.A."/>
            <person name="Mitchell E.A."/>
            <person name="Ushijima B."/>
            <person name="Saw J.H."/>
            <person name="Mcphail K.L."/>
            <person name="Videau P."/>
        </authorList>
    </citation>
    <scope>NUCLEOTIDE SEQUENCE [LARGE SCALE GENOMIC DNA]</scope>
    <source>
        <strain evidence="4">5675061</strain>
    </source>
</reference>
<dbReference type="InterPro" id="IPR042099">
    <property type="entry name" value="ANL_N_sf"/>
</dbReference>
<evidence type="ECO:0000259" key="2">
    <source>
        <dbReference type="Pfam" id="PF13193"/>
    </source>
</evidence>
<evidence type="ECO:0000259" key="1">
    <source>
        <dbReference type="Pfam" id="PF00501"/>
    </source>
</evidence>
<comment type="caution">
    <text evidence="3">The sequence shown here is derived from an EMBL/GenBank/DDBJ whole genome shotgun (WGS) entry which is preliminary data.</text>
</comment>
<evidence type="ECO:0000313" key="4">
    <source>
        <dbReference type="Proteomes" id="UP000746503"/>
    </source>
</evidence>
<organism evidence="3 4">
    <name type="scientific">Streptomyces spiramenti</name>
    <dbReference type="NCBI Taxonomy" id="2720606"/>
    <lineage>
        <taxon>Bacteria</taxon>
        <taxon>Bacillati</taxon>
        <taxon>Actinomycetota</taxon>
        <taxon>Actinomycetes</taxon>
        <taxon>Kitasatosporales</taxon>
        <taxon>Streptomycetaceae</taxon>
        <taxon>Streptomyces</taxon>
    </lineage>
</organism>
<dbReference type="RefSeq" id="WP_167933470.1">
    <property type="nucleotide sequence ID" value="NZ_JAAVJB010000078.1"/>
</dbReference>
<protein>
    <submittedName>
        <fullName evidence="3">AMP-binding protein</fullName>
    </submittedName>
</protein>
<dbReference type="Pfam" id="PF00501">
    <property type="entry name" value="AMP-binding"/>
    <property type="match status" value="1"/>
</dbReference>
<keyword evidence="4" id="KW-1185">Reference proteome</keyword>
<feature type="domain" description="AMP-dependent synthetase/ligase" evidence="1">
    <location>
        <begin position="27"/>
        <end position="387"/>
    </location>
</feature>
<sequence length="544" mass="58561">MTETLMTAPARRRGVPPAEECVIGRVLERRAQAHPDRAFARFADGASWSYRDAWDHARSAAVGLRELGVVPGDAVASWLPNGPEALAVWFGTNLNGGVHVPMNTAYRGSLLAHALRLSGARVLVVHAELADRLERVDLAAVEHVVVVRGDAPAAELPVRVHGAGVLSRSSAETASYVPAEVQPWDTQSILLTSGTTGASKGAMISYAASHASATAGLDGILDHDDRYLLNLPLFHAGGTLAAVAMLSLGGSVAVVQGFSTEEFWGVVRDNGVTVCTLLSVMMPFLTQQPPGPQDRDHPLRTVLCVPLPDDVAGFAERFGVAVHTVYNSTETSTPIISPANPANTRSCGRLRPGVEARIVDSHDQEVAEGEVGELVLRTEPWGMSHGYHAMPEATATTWRHGWFHTGDAFRRDSAGDYYFVDRIKDAIRRRGENISSVELEGEIRAFPAVGEAAVVAVPSPQGEDDVLAVVVPAPGAVVDPVALTEFLVERVPYYMVPRYLRTLTQLPLTPTGKVRKFVLRDEGVTADTWDREAAGVRVRRERLS</sequence>
<dbReference type="Gene3D" id="3.30.300.30">
    <property type="match status" value="1"/>
</dbReference>
<dbReference type="InterPro" id="IPR020845">
    <property type="entry name" value="AMP-binding_CS"/>
</dbReference>
<dbReference type="InterPro" id="IPR045851">
    <property type="entry name" value="AMP-bd_C_sf"/>
</dbReference>
<proteinExistence type="predicted"/>
<dbReference type="Proteomes" id="UP000746503">
    <property type="component" value="Unassembled WGS sequence"/>
</dbReference>
<dbReference type="InterPro" id="IPR000873">
    <property type="entry name" value="AMP-dep_synth/lig_dom"/>
</dbReference>
<dbReference type="PROSITE" id="PS00455">
    <property type="entry name" value="AMP_BINDING"/>
    <property type="match status" value="1"/>
</dbReference>
<dbReference type="InterPro" id="IPR025110">
    <property type="entry name" value="AMP-bd_C"/>
</dbReference>
<dbReference type="PANTHER" id="PTHR43767:SF1">
    <property type="entry name" value="NONRIBOSOMAL PEPTIDE SYNTHASE PES1 (EUROFUNG)-RELATED"/>
    <property type="match status" value="1"/>
</dbReference>
<dbReference type="PANTHER" id="PTHR43767">
    <property type="entry name" value="LONG-CHAIN-FATTY-ACID--COA LIGASE"/>
    <property type="match status" value="1"/>
</dbReference>
<gene>
    <name evidence="3" type="ORF">HCJ92_11785</name>
</gene>
<dbReference type="InterPro" id="IPR050237">
    <property type="entry name" value="ATP-dep_AMP-bd_enzyme"/>
</dbReference>
<feature type="domain" description="AMP-binding enzyme C-terminal" evidence="2">
    <location>
        <begin position="438"/>
        <end position="513"/>
    </location>
</feature>
<dbReference type="SUPFAM" id="SSF56801">
    <property type="entry name" value="Acetyl-CoA synthetase-like"/>
    <property type="match status" value="1"/>
</dbReference>
<name>A0ABX1AMS2_9ACTN</name>
<dbReference type="Gene3D" id="3.40.50.12780">
    <property type="entry name" value="N-terminal domain of ligase-like"/>
    <property type="match status" value="1"/>
</dbReference>
<evidence type="ECO:0000313" key="3">
    <source>
        <dbReference type="EMBL" id="NJP66951.1"/>
    </source>
</evidence>